<dbReference type="PANTHER" id="PTHR12175">
    <property type="entry name" value="AD039 HT014 THIOREDOXIN FAMILY TRP26"/>
    <property type="match status" value="1"/>
</dbReference>
<feature type="domain" description="PITH" evidence="2">
    <location>
        <begin position="12"/>
        <end position="186"/>
    </location>
</feature>
<dbReference type="VEuPathDB" id="ToxoDB:TGP89_290260"/>
<dbReference type="InterPro" id="IPR037047">
    <property type="entry name" value="PITH_dom_sf"/>
</dbReference>
<reference evidence="3 4" key="1">
    <citation type="submission" date="2014-03" db="EMBL/GenBank/DDBJ databases">
        <authorList>
            <person name="Sibley D."/>
            <person name="Venepally P."/>
            <person name="Karamycheva S."/>
            <person name="Hadjithomas M."/>
            <person name="Khan A."/>
            <person name="Brunk B."/>
            <person name="Roos D."/>
            <person name="Caler E."/>
            <person name="Lorenzi H."/>
        </authorList>
    </citation>
    <scope>NUCLEOTIDE SEQUENCE [LARGE SCALE GENOMIC DNA]</scope>
    <source>
        <strain evidence="4">p89</strain>
    </source>
</reference>
<dbReference type="Pfam" id="PF06201">
    <property type="entry name" value="PITH"/>
    <property type="match status" value="1"/>
</dbReference>
<dbReference type="GO" id="GO:0005737">
    <property type="term" value="C:cytoplasm"/>
    <property type="evidence" value="ECO:0007669"/>
    <property type="project" value="UniProtKB-ARBA"/>
</dbReference>
<proteinExistence type="inferred from homology"/>
<dbReference type="InterPro" id="IPR045099">
    <property type="entry name" value="PITH1-like"/>
</dbReference>
<organism evidence="3 4">
    <name type="scientific">Toxoplasma gondii p89</name>
    <dbReference type="NCBI Taxonomy" id="943119"/>
    <lineage>
        <taxon>Eukaryota</taxon>
        <taxon>Sar</taxon>
        <taxon>Alveolata</taxon>
        <taxon>Apicomplexa</taxon>
        <taxon>Conoidasida</taxon>
        <taxon>Coccidia</taxon>
        <taxon>Eucoccidiorida</taxon>
        <taxon>Eimeriorina</taxon>
        <taxon>Sarcocystidae</taxon>
        <taxon>Toxoplasma</taxon>
    </lineage>
</organism>
<dbReference type="Gene3D" id="2.60.120.470">
    <property type="entry name" value="PITH domain"/>
    <property type="match status" value="1"/>
</dbReference>
<accession>A0A086JMR5</accession>
<dbReference type="PROSITE" id="PS51532">
    <property type="entry name" value="PITH"/>
    <property type="match status" value="1"/>
</dbReference>
<evidence type="ECO:0000313" key="3">
    <source>
        <dbReference type="EMBL" id="KFG33433.1"/>
    </source>
</evidence>
<evidence type="ECO:0000313" key="4">
    <source>
        <dbReference type="Proteomes" id="UP000028828"/>
    </source>
</evidence>
<comment type="similarity">
    <text evidence="1">Belongs to the PITHD1 family.</text>
</comment>
<name>A0A086JMR5_TOXGO</name>
<dbReference type="OrthoDB" id="2635at2759"/>
<dbReference type="InterPro" id="IPR008979">
    <property type="entry name" value="Galactose-bd-like_sf"/>
</dbReference>
<evidence type="ECO:0000259" key="2">
    <source>
        <dbReference type="PROSITE" id="PS51532"/>
    </source>
</evidence>
<sequence>MPGVHGPQCGCVHETDLKGAQFLLPYINLEGIRGLNEQVQNSARTIFKSYEDRLDETKFCRSEEDDPELMIHIPFKSPCKISSLHLIGGDNGRSPASVKIYADQENLDFSTVHDTPCIQEVELVTDFHGAVEYPLKVTKLQNVTCLTLFFPQNMGGDFLELFYIGLRGEGSNYQRRAVVTVYEANANPADHEVSSEHGVQATALEEGN</sequence>
<dbReference type="Proteomes" id="UP000028828">
    <property type="component" value="Unassembled WGS sequence"/>
</dbReference>
<dbReference type="SUPFAM" id="SSF49785">
    <property type="entry name" value="Galactose-binding domain-like"/>
    <property type="match status" value="1"/>
</dbReference>
<gene>
    <name evidence="3" type="ORF">TGP89_290260</name>
</gene>
<evidence type="ECO:0000256" key="1">
    <source>
        <dbReference type="ARBA" id="ARBA00025788"/>
    </source>
</evidence>
<protein>
    <submittedName>
        <fullName evidence="3">Thioredoxin family Trp26 protein</fullName>
    </submittedName>
</protein>
<comment type="caution">
    <text evidence="3">The sequence shown here is derived from an EMBL/GenBank/DDBJ whole genome shotgun (WGS) entry which is preliminary data.</text>
</comment>
<dbReference type="PANTHER" id="PTHR12175:SF1">
    <property type="entry name" value="PITH DOMAIN-CONTAINING PROTEIN 1"/>
    <property type="match status" value="1"/>
</dbReference>
<dbReference type="EMBL" id="AEYI02001762">
    <property type="protein sequence ID" value="KFG33433.1"/>
    <property type="molecule type" value="Genomic_DNA"/>
</dbReference>
<dbReference type="AlphaFoldDB" id="A0A086JMR5"/>
<dbReference type="InterPro" id="IPR010400">
    <property type="entry name" value="PITH_dom"/>
</dbReference>